<reference evidence="4 5" key="1">
    <citation type="journal article" date="2004" name="Environ. Microbiol.">
        <title>Phylogeny-function analysis of (meta)genomic libraries: screening for expression of ribosomal RNA genes by large-insert library fluorescent in situ hybridization (LIL-FISH).</title>
        <authorList>
            <person name="Leveau J.H."/>
            <person name="Gerards S."/>
            <person name="de Boer W."/>
            <person name="van Veen J.A."/>
        </authorList>
    </citation>
    <scope>NUCLEOTIDE SEQUENCE [LARGE SCALE GENOMIC DNA]</scope>
    <source>
        <strain evidence="4 5">Ter331</strain>
    </source>
</reference>
<reference evidence="4 5" key="5">
    <citation type="journal article" date="2011" name="ISME J.">
        <title>Dual transcriptional profiling of a bacterial/fungal confrontation: Collimonas fungivorans versus Aspergillus niger.</title>
        <authorList>
            <person name="Mela F."/>
            <person name="Fritsche K."/>
            <person name="de Boer W."/>
            <person name="van Veen J.A."/>
            <person name="de Graaff L.H."/>
            <person name="van den Berg M."/>
            <person name="Leveau J.H."/>
        </authorList>
    </citation>
    <scope>NUCLEOTIDE SEQUENCE [LARGE SCALE GENOMIC DNA]</scope>
    <source>
        <strain evidence="4 5">Ter331</strain>
    </source>
</reference>
<reference evidence="4 5" key="3">
    <citation type="journal article" date="2008" name="FEMS Microbiol. Ecol.">
        <title>Identification and characterization of genes underlying chitinolysis in Collimonas fungivorans Ter331.</title>
        <authorList>
            <person name="Fritsche K."/>
            <person name="de Boer W."/>
            <person name="Gerards S."/>
            <person name="van den Berg M."/>
            <person name="van Veen J.A."/>
            <person name="Leveau J.H."/>
        </authorList>
    </citation>
    <scope>NUCLEOTIDE SEQUENCE [LARGE SCALE GENOMIC DNA]</scope>
    <source>
        <strain evidence="4 5">Ter331</strain>
    </source>
</reference>
<reference evidence="4 5" key="2">
    <citation type="journal article" date="2006" name="J. Microbiol. Methods">
        <title>Genomic flank-sequencing of plasposon insertion sites for rapid identification of functional genes.</title>
        <authorList>
            <person name="Leveau J.H."/>
            <person name="Gerards S."/>
            <person name="Fritsche K."/>
            <person name="Zondag G."/>
            <person name="van Veen J.A."/>
        </authorList>
    </citation>
    <scope>NUCLEOTIDE SEQUENCE [LARGE SCALE GENOMIC DNA]</scope>
    <source>
        <strain evidence="4 5">Ter331</strain>
    </source>
</reference>
<dbReference type="PIRSF" id="PIRSF000897">
    <property type="entry name" value="Acid_Ptase_ClsA"/>
    <property type="match status" value="1"/>
</dbReference>
<comment type="similarity">
    <text evidence="1">Belongs to the class A bacterial acid phosphatase family.</text>
</comment>
<dbReference type="CDD" id="cd03397">
    <property type="entry name" value="PAP2_acid_phosphatase"/>
    <property type="match status" value="1"/>
</dbReference>
<reference evidence="5" key="6">
    <citation type="submission" date="2011-05" db="EMBL/GenBank/DDBJ databases">
        <title>Complete sequence of Collimonas fungivorans Ter331.</title>
        <authorList>
            <person name="Leveau J.H."/>
        </authorList>
    </citation>
    <scope>NUCLEOTIDE SEQUENCE [LARGE SCALE GENOMIC DNA]</scope>
    <source>
        <strain evidence="5">Ter331</strain>
    </source>
</reference>
<dbReference type="PROSITE" id="PS51257">
    <property type="entry name" value="PROKAR_LIPOPROTEIN"/>
    <property type="match status" value="1"/>
</dbReference>
<evidence type="ECO:0000259" key="3">
    <source>
        <dbReference type="SMART" id="SM00014"/>
    </source>
</evidence>
<dbReference type="InterPro" id="IPR036938">
    <property type="entry name" value="PAP2/HPO_sf"/>
</dbReference>
<keyword evidence="2" id="KW-0732">Signal</keyword>
<evidence type="ECO:0000256" key="1">
    <source>
        <dbReference type="PIRNR" id="PIRNR000897"/>
    </source>
</evidence>
<dbReference type="InterPro" id="IPR000326">
    <property type="entry name" value="PAP2/HPO"/>
</dbReference>
<proteinExistence type="inferred from homology"/>
<comment type="catalytic activity">
    <reaction evidence="1">
        <text>a phosphate monoester + H2O = an alcohol + phosphate</text>
        <dbReference type="Rhea" id="RHEA:15017"/>
        <dbReference type="ChEBI" id="CHEBI:15377"/>
        <dbReference type="ChEBI" id="CHEBI:30879"/>
        <dbReference type="ChEBI" id="CHEBI:43474"/>
        <dbReference type="ChEBI" id="CHEBI:67140"/>
        <dbReference type="EC" id="3.1.3.2"/>
    </reaction>
</comment>
<dbReference type="STRING" id="1005048.CFU_0243"/>
<dbReference type="SMART" id="SM00014">
    <property type="entry name" value="acidPPc"/>
    <property type="match status" value="1"/>
</dbReference>
<dbReference type="GO" id="GO:0003993">
    <property type="term" value="F:acid phosphatase activity"/>
    <property type="evidence" value="ECO:0007669"/>
    <property type="project" value="UniProtKB-EC"/>
</dbReference>
<dbReference type="SUPFAM" id="SSF48317">
    <property type="entry name" value="Acid phosphatase/Vanadium-dependent haloperoxidase"/>
    <property type="match status" value="1"/>
</dbReference>
<protein>
    <recommendedName>
        <fullName evidence="1">Acid phosphatase</fullName>
        <ecNumber evidence="1">3.1.3.2</ecNumber>
    </recommendedName>
</protein>
<dbReference type="GO" id="GO:0030288">
    <property type="term" value="C:outer membrane-bounded periplasmic space"/>
    <property type="evidence" value="ECO:0007669"/>
    <property type="project" value="InterPro"/>
</dbReference>
<sequence>MKVPFMRKLIASILLVSFVACSASVQAREENPFITSKEIDLVKLLPPPPANDSPQTKAELSEILALQAARTPAMVARSQADATEDIWRFADVMGVKFKRDQLPLFAQFFQRVVDSEGAVVDTYKDIWKRPRPFIYSELVKPVVKLSRSGAYPSGHATAGTLMGIVLSNMVPEKRAEIMARAAEYANNRIIGGVHYRSDIETGRITGTVIAARLQTRDDFNTAFDAAKKELRGVLELGPDPADSM</sequence>
<dbReference type="Proteomes" id="UP000008392">
    <property type="component" value="Chromosome"/>
</dbReference>
<name>G0AHP2_COLFT</name>
<evidence type="ECO:0000313" key="5">
    <source>
        <dbReference type="Proteomes" id="UP000008392"/>
    </source>
</evidence>
<feature type="chain" id="PRO_5003396761" description="Acid phosphatase" evidence="2">
    <location>
        <begin position="28"/>
        <end position="244"/>
    </location>
</feature>
<dbReference type="EMBL" id="CP002745">
    <property type="protein sequence ID" value="AEK60081.1"/>
    <property type="molecule type" value="Genomic_DNA"/>
</dbReference>
<accession>G0AHP2</accession>
<dbReference type="Gene3D" id="1.20.144.10">
    <property type="entry name" value="Phosphatidic acid phosphatase type 2/haloperoxidase"/>
    <property type="match status" value="1"/>
</dbReference>
<dbReference type="HOGENOM" id="CLU_079861_1_0_4"/>
<dbReference type="InterPro" id="IPR001011">
    <property type="entry name" value="Acid_Pase_classA_bac"/>
</dbReference>
<dbReference type="KEGG" id="cfu:CFU_0243"/>
<dbReference type="Pfam" id="PF01569">
    <property type="entry name" value="PAP2"/>
    <property type="match status" value="1"/>
</dbReference>
<keyword evidence="5" id="KW-1185">Reference proteome</keyword>
<gene>
    <name evidence="4" type="primary">phoN</name>
    <name evidence="4" type="ordered locus">CFU_0243</name>
</gene>
<evidence type="ECO:0000313" key="4">
    <source>
        <dbReference type="EMBL" id="AEK60081.1"/>
    </source>
</evidence>
<keyword evidence="1 4" id="KW-0378">Hydrolase</keyword>
<reference evidence="4 5" key="4">
    <citation type="journal article" date="2010" name="Environ. Microbiol.">
        <title>The bacterial genus Collimonas: mycophagy, weathering and other adaptive solutions to life in oligotrophic soil environments.</title>
        <authorList>
            <person name="Leveau J.H."/>
            <person name="Uroz S."/>
            <person name="de Boer W."/>
        </authorList>
    </citation>
    <scope>NUCLEOTIDE SEQUENCE [LARGE SCALE GENOMIC DNA]</scope>
    <source>
        <strain evidence="4 5">Ter331</strain>
    </source>
</reference>
<evidence type="ECO:0000256" key="2">
    <source>
        <dbReference type="SAM" id="SignalP"/>
    </source>
</evidence>
<dbReference type="EC" id="3.1.3.2" evidence="1"/>
<feature type="signal peptide" evidence="2">
    <location>
        <begin position="1"/>
        <end position="27"/>
    </location>
</feature>
<dbReference type="AlphaFoldDB" id="G0AHP2"/>
<feature type="domain" description="Phosphatidic acid phosphatase type 2/haloperoxidase" evidence="3">
    <location>
        <begin position="106"/>
        <end position="214"/>
    </location>
</feature>
<organism evidence="4 5">
    <name type="scientific">Collimonas fungivorans (strain Ter331)</name>
    <dbReference type="NCBI Taxonomy" id="1005048"/>
    <lineage>
        <taxon>Bacteria</taxon>
        <taxon>Pseudomonadati</taxon>
        <taxon>Pseudomonadota</taxon>
        <taxon>Betaproteobacteria</taxon>
        <taxon>Burkholderiales</taxon>
        <taxon>Oxalobacteraceae</taxon>
        <taxon>Collimonas</taxon>
    </lineage>
</organism>
<dbReference type="eggNOG" id="COG0671">
    <property type="taxonomic scope" value="Bacteria"/>
</dbReference>